<keyword evidence="4 7" id="KW-1133">Transmembrane helix</keyword>
<dbReference type="SUPFAM" id="SSF103473">
    <property type="entry name" value="MFS general substrate transporter"/>
    <property type="match status" value="1"/>
</dbReference>
<dbReference type="InterPro" id="IPR050930">
    <property type="entry name" value="MFS_Vesicular_Transporter"/>
</dbReference>
<evidence type="ECO:0000256" key="6">
    <source>
        <dbReference type="SAM" id="MobiDB-lite"/>
    </source>
</evidence>
<feature type="domain" description="Major facilitator superfamily (MFS) profile" evidence="8">
    <location>
        <begin position="68"/>
        <end position="419"/>
    </location>
</feature>
<keyword evidence="3 7" id="KW-0812">Transmembrane</keyword>
<feature type="transmembrane region" description="Helical" evidence="7">
    <location>
        <begin position="161"/>
        <end position="187"/>
    </location>
</feature>
<evidence type="ECO:0000256" key="3">
    <source>
        <dbReference type="ARBA" id="ARBA00022692"/>
    </source>
</evidence>
<feature type="transmembrane region" description="Helical" evidence="7">
    <location>
        <begin position="102"/>
        <end position="122"/>
    </location>
</feature>
<evidence type="ECO:0000313" key="9">
    <source>
        <dbReference type="EMBL" id="KAK7091767.1"/>
    </source>
</evidence>
<dbReference type="InterPro" id="IPR011701">
    <property type="entry name" value="MFS"/>
</dbReference>
<feature type="transmembrane region" description="Helical" evidence="7">
    <location>
        <begin position="267"/>
        <end position="289"/>
    </location>
</feature>
<gene>
    <name evidence="9" type="ORF">V1264_009409</name>
</gene>
<dbReference type="Pfam" id="PF07690">
    <property type="entry name" value="MFS_1"/>
    <property type="match status" value="1"/>
</dbReference>
<evidence type="ECO:0000256" key="1">
    <source>
        <dbReference type="ARBA" id="ARBA00004141"/>
    </source>
</evidence>
<feature type="transmembrane region" description="Helical" evidence="7">
    <location>
        <begin position="367"/>
        <end position="389"/>
    </location>
</feature>
<name>A0AAN9ARP3_9CAEN</name>
<dbReference type="Gene3D" id="1.20.1250.20">
    <property type="entry name" value="MFS general substrate transporter like domains"/>
    <property type="match status" value="2"/>
</dbReference>
<dbReference type="PROSITE" id="PS50850">
    <property type="entry name" value="MFS"/>
    <property type="match status" value="1"/>
</dbReference>
<keyword evidence="10" id="KW-1185">Reference proteome</keyword>
<dbReference type="InterPro" id="IPR036259">
    <property type="entry name" value="MFS_trans_sf"/>
</dbReference>
<keyword evidence="2" id="KW-0813">Transport</keyword>
<feature type="transmembrane region" description="Helical" evidence="7">
    <location>
        <begin position="69"/>
        <end position="90"/>
    </location>
</feature>
<feature type="transmembrane region" description="Helical" evidence="7">
    <location>
        <begin position="199"/>
        <end position="220"/>
    </location>
</feature>
<dbReference type="EMBL" id="JBAMIC010000022">
    <property type="protein sequence ID" value="KAK7091767.1"/>
    <property type="molecule type" value="Genomic_DNA"/>
</dbReference>
<feature type="transmembrane region" description="Helical" evidence="7">
    <location>
        <begin position="301"/>
        <end position="322"/>
    </location>
</feature>
<evidence type="ECO:0000256" key="4">
    <source>
        <dbReference type="ARBA" id="ARBA00022989"/>
    </source>
</evidence>
<dbReference type="Proteomes" id="UP001374579">
    <property type="component" value="Unassembled WGS sequence"/>
</dbReference>
<evidence type="ECO:0000259" key="8">
    <source>
        <dbReference type="PROSITE" id="PS50850"/>
    </source>
</evidence>
<feature type="transmembrane region" description="Helical" evidence="7">
    <location>
        <begin position="226"/>
        <end position="247"/>
    </location>
</feature>
<keyword evidence="5 7" id="KW-0472">Membrane</keyword>
<dbReference type="InterPro" id="IPR020846">
    <property type="entry name" value="MFS_dom"/>
</dbReference>
<comment type="caution">
    <text evidence="9">The sequence shown here is derived from an EMBL/GenBank/DDBJ whole genome shotgun (WGS) entry which is preliminary data.</text>
</comment>
<dbReference type="PANTHER" id="PTHR23506:SF26">
    <property type="entry name" value="MFS-TYPE TRANSPORTER SLC18B1"/>
    <property type="match status" value="1"/>
</dbReference>
<feature type="transmembrane region" description="Helical" evidence="7">
    <location>
        <begin position="334"/>
        <end position="355"/>
    </location>
</feature>
<evidence type="ECO:0000256" key="7">
    <source>
        <dbReference type="SAM" id="Phobius"/>
    </source>
</evidence>
<accession>A0AAN9ARP3</accession>
<proteinExistence type="predicted"/>
<dbReference type="GO" id="GO:0016020">
    <property type="term" value="C:membrane"/>
    <property type="evidence" value="ECO:0007669"/>
    <property type="project" value="UniProtKB-SubCell"/>
</dbReference>
<feature type="transmembrane region" description="Helical" evidence="7">
    <location>
        <begin position="134"/>
        <end position="155"/>
    </location>
</feature>
<dbReference type="AlphaFoldDB" id="A0AAN9ARP3"/>
<protein>
    <recommendedName>
        <fullName evidence="8">Major facilitator superfamily (MFS) profile domain-containing protein</fullName>
    </recommendedName>
</protein>
<evidence type="ECO:0000256" key="2">
    <source>
        <dbReference type="ARBA" id="ARBA00022448"/>
    </source>
</evidence>
<reference evidence="9 10" key="1">
    <citation type="submission" date="2024-02" db="EMBL/GenBank/DDBJ databases">
        <title>Chromosome-scale genome assembly of the rough periwinkle Littorina saxatilis.</title>
        <authorList>
            <person name="De Jode A."/>
            <person name="Faria R."/>
            <person name="Formenti G."/>
            <person name="Sims Y."/>
            <person name="Smith T.P."/>
            <person name="Tracey A."/>
            <person name="Wood J.M.D."/>
            <person name="Zagrodzka Z.B."/>
            <person name="Johannesson K."/>
            <person name="Butlin R.K."/>
            <person name="Leder E.H."/>
        </authorList>
    </citation>
    <scope>NUCLEOTIDE SEQUENCE [LARGE SCALE GENOMIC DNA]</scope>
    <source>
        <strain evidence="9">Snail1</strain>
        <tissue evidence="9">Muscle</tissue>
    </source>
</reference>
<evidence type="ECO:0000256" key="5">
    <source>
        <dbReference type="ARBA" id="ARBA00023136"/>
    </source>
</evidence>
<sequence length="419" mass="44408">MVAENERHPVHHTDARTDGSPAWNGRANTGEDDKSSDYTSVQESPDEKGDGTKKSFSFSTMSSRKKATFLQLAFANFAASTCFSLLGPFFPAEAAEKDMPASLIGLVFSCFELCLFTTSPIFGNYIAIIGPKSAFVSGQFLSGGCSLLFGLLYMSPPGVPFIALCFAVRIVQGLGASAFVTASFALIANEFPENVGTAFGALETFAGLGYVVGPLLGGVLYEVGGFGTPFFIMGALLILCSAMNHFLLKTDDVGGVPQKRRGSMLRLLKSPLILVACVCVVMNCYTFGFLDASLAIHLEQFNLSAVVIGALFMIMAAMYCIFSPFFGWLSDRKGIVYPYLIIGCIFNAASLLIVGPTPLLPFAHSELWLVAISLLMIGPAAGAAVIPALKLLYAGARFVPIDLSASLSVCLPACLPACS</sequence>
<organism evidence="9 10">
    <name type="scientific">Littorina saxatilis</name>
    <dbReference type="NCBI Taxonomy" id="31220"/>
    <lineage>
        <taxon>Eukaryota</taxon>
        <taxon>Metazoa</taxon>
        <taxon>Spiralia</taxon>
        <taxon>Lophotrochozoa</taxon>
        <taxon>Mollusca</taxon>
        <taxon>Gastropoda</taxon>
        <taxon>Caenogastropoda</taxon>
        <taxon>Littorinimorpha</taxon>
        <taxon>Littorinoidea</taxon>
        <taxon>Littorinidae</taxon>
        <taxon>Littorina</taxon>
    </lineage>
</organism>
<feature type="region of interest" description="Disordered" evidence="6">
    <location>
        <begin position="1"/>
        <end position="55"/>
    </location>
</feature>
<feature type="compositionally biased region" description="Basic and acidic residues" evidence="6">
    <location>
        <begin position="1"/>
        <end position="17"/>
    </location>
</feature>
<comment type="subcellular location">
    <subcellularLocation>
        <location evidence="1">Membrane</location>
        <topology evidence="1">Multi-pass membrane protein</topology>
    </subcellularLocation>
</comment>
<evidence type="ECO:0000313" key="10">
    <source>
        <dbReference type="Proteomes" id="UP001374579"/>
    </source>
</evidence>
<dbReference type="PANTHER" id="PTHR23506">
    <property type="entry name" value="GH10249P"/>
    <property type="match status" value="1"/>
</dbReference>
<dbReference type="GO" id="GO:0022857">
    <property type="term" value="F:transmembrane transporter activity"/>
    <property type="evidence" value="ECO:0007669"/>
    <property type="project" value="InterPro"/>
</dbReference>